<dbReference type="EMBL" id="CP080544">
    <property type="protein sequence ID" value="QYR53626.1"/>
    <property type="molecule type" value="Genomic_DNA"/>
</dbReference>
<dbReference type="SUPFAM" id="SSF53300">
    <property type="entry name" value="vWA-like"/>
    <property type="match status" value="1"/>
</dbReference>
<organism evidence="1 2">
    <name type="scientific">Lysobacter soyae</name>
    <dbReference type="NCBI Taxonomy" id="2764185"/>
    <lineage>
        <taxon>Bacteria</taxon>
        <taxon>Pseudomonadati</taxon>
        <taxon>Pseudomonadota</taxon>
        <taxon>Gammaproteobacteria</taxon>
        <taxon>Lysobacterales</taxon>
        <taxon>Lysobacteraceae</taxon>
        <taxon>Lysobacter</taxon>
    </lineage>
</organism>
<sequence>MNEHSHISVILDRTGSMECIRADVIGGFNAFLAQQQAAPHPASFTLVQFDSQDPFEVLRAFEPIAAVQPLTLEQYVPRASTPLYDAMGRGILDLEAKLAAIPESERPGKVIFVVVTDGQENASREFNRARVSALIEAKKALGWDFVFLSADETAFQDARGMGVSAHAALKFHKSKRGNDAAWSAVSEKISMRRSGRAERVVFDDADRSASE</sequence>
<keyword evidence="2" id="KW-1185">Reference proteome</keyword>
<evidence type="ECO:0008006" key="3">
    <source>
        <dbReference type="Google" id="ProtNLM"/>
    </source>
</evidence>
<reference evidence="1 2" key="1">
    <citation type="submission" date="2021-08" db="EMBL/GenBank/DDBJ databases">
        <title>Lysobacter sp. strain CJ11 Genome sequencing and assembly.</title>
        <authorList>
            <person name="Kim I."/>
        </authorList>
    </citation>
    <scope>NUCLEOTIDE SEQUENCE [LARGE SCALE GENOMIC DNA]</scope>
    <source>
        <strain evidence="1 2">CJ11</strain>
    </source>
</reference>
<accession>A0ABX8WS25</accession>
<dbReference type="InterPro" id="IPR036465">
    <property type="entry name" value="vWFA_dom_sf"/>
</dbReference>
<evidence type="ECO:0000313" key="2">
    <source>
        <dbReference type="Proteomes" id="UP000824755"/>
    </source>
</evidence>
<name>A0ABX8WS25_9GAMM</name>
<dbReference type="Proteomes" id="UP000824755">
    <property type="component" value="Chromosome"/>
</dbReference>
<dbReference type="RefSeq" id="WP_220380433.1">
    <property type="nucleotide sequence ID" value="NZ_CP080544.1"/>
</dbReference>
<dbReference type="Gene3D" id="3.40.50.410">
    <property type="entry name" value="von Willebrand factor, type A domain"/>
    <property type="match status" value="1"/>
</dbReference>
<proteinExistence type="predicted"/>
<evidence type="ECO:0000313" key="1">
    <source>
        <dbReference type="EMBL" id="QYR53626.1"/>
    </source>
</evidence>
<gene>
    <name evidence="1" type="ORF">H8L67_03790</name>
</gene>
<protein>
    <recommendedName>
        <fullName evidence="3">VWA domain-containing protein</fullName>
    </recommendedName>
</protein>